<dbReference type="Gene3D" id="2.40.50.140">
    <property type="entry name" value="Nucleic acid-binding proteins"/>
    <property type="match status" value="1"/>
</dbReference>
<feature type="transmembrane region" description="Helical" evidence="5">
    <location>
        <begin position="46"/>
        <end position="65"/>
    </location>
</feature>
<dbReference type="SUPFAM" id="SSF141322">
    <property type="entry name" value="NfeD domain-like"/>
    <property type="match status" value="1"/>
</dbReference>
<dbReference type="PANTHER" id="PTHR33507">
    <property type="entry name" value="INNER MEMBRANE PROTEIN YBBJ"/>
    <property type="match status" value="1"/>
</dbReference>
<sequence length="169" mass="18712">MNWIDWMWLILTFVCIILELLTTGIFFVLFAVGTMAAFVYARLSPSVTGQVITFAVVTLLCLLFLRPFVRRWLHLGKYGKDHTVPDYIEQNIGKEGVVVQPIESEGTGQIKIGSEVWTARMASGGRASVDDRVRVVRIQGVTAYVEALAATSSSFKPKSGEPDGTVDRK</sequence>
<protein>
    <submittedName>
        <fullName evidence="7">NfeD family protein</fullName>
    </submittedName>
</protein>
<organism evidence="7 8">
    <name type="scientific">Alicyclobacillus dauci</name>
    <dbReference type="NCBI Taxonomy" id="1475485"/>
    <lineage>
        <taxon>Bacteria</taxon>
        <taxon>Bacillati</taxon>
        <taxon>Bacillota</taxon>
        <taxon>Bacilli</taxon>
        <taxon>Bacillales</taxon>
        <taxon>Alicyclobacillaceae</taxon>
        <taxon>Alicyclobacillus</taxon>
    </lineage>
</organism>
<dbReference type="InterPro" id="IPR052165">
    <property type="entry name" value="Membrane_assoc_protease"/>
</dbReference>
<evidence type="ECO:0000256" key="1">
    <source>
        <dbReference type="ARBA" id="ARBA00004141"/>
    </source>
</evidence>
<proteinExistence type="predicted"/>
<dbReference type="InterPro" id="IPR012340">
    <property type="entry name" value="NA-bd_OB-fold"/>
</dbReference>
<evidence type="ECO:0000259" key="6">
    <source>
        <dbReference type="Pfam" id="PF01957"/>
    </source>
</evidence>
<evidence type="ECO:0000256" key="4">
    <source>
        <dbReference type="ARBA" id="ARBA00023136"/>
    </source>
</evidence>
<evidence type="ECO:0000313" key="8">
    <source>
        <dbReference type="Proteomes" id="UP001164803"/>
    </source>
</evidence>
<dbReference type="Pfam" id="PF01957">
    <property type="entry name" value="NfeD"/>
    <property type="match status" value="1"/>
</dbReference>
<evidence type="ECO:0000256" key="3">
    <source>
        <dbReference type="ARBA" id="ARBA00022989"/>
    </source>
</evidence>
<keyword evidence="8" id="KW-1185">Reference proteome</keyword>
<gene>
    <name evidence="7" type="ORF">NZD86_05125</name>
</gene>
<feature type="transmembrane region" description="Helical" evidence="5">
    <location>
        <begin position="7"/>
        <end position="40"/>
    </location>
</feature>
<dbReference type="Proteomes" id="UP001164803">
    <property type="component" value="Chromosome"/>
</dbReference>
<keyword evidence="2 5" id="KW-0812">Transmembrane</keyword>
<comment type="subcellular location">
    <subcellularLocation>
        <location evidence="1">Membrane</location>
        <topology evidence="1">Multi-pass membrane protein</topology>
    </subcellularLocation>
</comment>
<dbReference type="PANTHER" id="PTHR33507:SF3">
    <property type="entry name" value="INNER MEMBRANE PROTEIN YBBJ"/>
    <property type="match status" value="1"/>
</dbReference>
<keyword evidence="3 5" id="KW-1133">Transmembrane helix</keyword>
<evidence type="ECO:0000313" key="7">
    <source>
        <dbReference type="EMBL" id="WAH37885.1"/>
    </source>
</evidence>
<reference evidence="7" key="1">
    <citation type="submission" date="2022-08" db="EMBL/GenBank/DDBJ databases">
        <title>Alicyclobacillus dauci DSM2870, complete genome.</title>
        <authorList>
            <person name="Wang Q."/>
            <person name="Cai R."/>
            <person name="Wang Z."/>
        </authorList>
    </citation>
    <scope>NUCLEOTIDE SEQUENCE</scope>
    <source>
        <strain evidence="7">DSM 28700</strain>
    </source>
</reference>
<evidence type="ECO:0000256" key="2">
    <source>
        <dbReference type="ARBA" id="ARBA00022692"/>
    </source>
</evidence>
<accession>A0ABY6Z566</accession>
<dbReference type="EMBL" id="CP104064">
    <property type="protein sequence ID" value="WAH37885.1"/>
    <property type="molecule type" value="Genomic_DNA"/>
</dbReference>
<name>A0ABY6Z566_9BACL</name>
<feature type="domain" description="NfeD-like C-terminal" evidence="6">
    <location>
        <begin position="89"/>
        <end position="146"/>
    </location>
</feature>
<dbReference type="InterPro" id="IPR002810">
    <property type="entry name" value="NfeD-like_C"/>
</dbReference>
<dbReference type="RefSeq" id="WP_268045417.1">
    <property type="nucleotide sequence ID" value="NZ_CP104064.1"/>
</dbReference>
<evidence type="ECO:0000256" key="5">
    <source>
        <dbReference type="SAM" id="Phobius"/>
    </source>
</evidence>
<keyword evidence="4 5" id="KW-0472">Membrane</keyword>